<evidence type="ECO:0000313" key="4">
    <source>
        <dbReference type="EMBL" id="KAJ9155233.1"/>
    </source>
</evidence>
<dbReference type="InterPro" id="IPR051130">
    <property type="entry name" value="Mito_struct-func_regulator"/>
</dbReference>
<name>A0AA38RR44_9PEZI</name>
<dbReference type="AlphaFoldDB" id="A0AA38RR44"/>
<keyword evidence="5" id="KW-1185">Reference proteome</keyword>
<proteinExistence type="inferred from homology"/>
<dbReference type="PANTHER" id="PTHR43173:SF37">
    <property type="entry name" value="ABC1 FAMILY PROTEIN C10F6.14C"/>
    <property type="match status" value="1"/>
</dbReference>
<comment type="similarity">
    <text evidence="1">Belongs to the protein kinase superfamily. ADCK protein kinase family.</text>
</comment>
<evidence type="ECO:0000259" key="3">
    <source>
        <dbReference type="Pfam" id="PF03109"/>
    </source>
</evidence>
<organism evidence="4 5">
    <name type="scientific">Pleurostoma richardsiae</name>
    <dbReference type="NCBI Taxonomy" id="41990"/>
    <lineage>
        <taxon>Eukaryota</taxon>
        <taxon>Fungi</taxon>
        <taxon>Dikarya</taxon>
        <taxon>Ascomycota</taxon>
        <taxon>Pezizomycotina</taxon>
        <taxon>Sordariomycetes</taxon>
        <taxon>Sordariomycetidae</taxon>
        <taxon>Calosphaeriales</taxon>
        <taxon>Pleurostomataceae</taxon>
        <taxon>Pleurostoma</taxon>
    </lineage>
</organism>
<protein>
    <submittedName>
        <fullName evidence="4">ABC1-domain-containing protein</fullName>
    </submittedName>
</protein>
<dbReference type="SUPFAM" id="SSF56112">
    <property type="entry name" value="Protein kinase-like (PK-like)"/>
    <property type="match status" value="1"/>
</dbReference>
<feature type="compositionally biased region" description="Basic and acidic residues" evidence="2">
    <location>
        <begin position="407"/>
        <end position="419"/>
    </location>
</feature>
<feature type="region of interest" description="Disordered" evidence="2">
    <location>
        <begin position="407"/>
        <end position="427"/>
    </location>
</feature>
<reference evidence="4" key="1">
    <citation type="submission" date="2022-07" db="EMBL/GenBank/DDBJ databases">
        <title>Fungi with potential for degradation of polypropylene.</title>
        <authorList>
            <person name="Gostincar C."/>
        </authorList>
    </citation>
    <scope>NUCLEOTIDE SEQUENCE</scope>
    <source>
        <strain evidence="4">EXF-13308</strain>
    </source>
</reference>
<dbReference type="InterPro" id="IPR045307">
    <property type="entry name" value="ADCK1_dom"/>
</dbReference>
<accession>A0AA38RR44</accession>
<dbReference type="PANTHER" id="PTHR43173">
    <property type="entry name" value="ABC1 FAMILY PROTEIN"/>
    <property type="match status" value="1"/>
</dbReference>
<dbReference type="Pfam" id="PF03109">
    <property type="entry name" value="ABC1"/>
    <property type="match status" value="1"/>
</dbReference>
<dbReference type="EMBL" id="JANBVO010000003">
    <property type="protein sequence ID" value="KAJ9155233.1"/>
    <property type="molecule type" value="Genomic_DNA"/>
</dbReference>
<evidence type="ECO:0000256" key="1">
    <source>
        <dbReference type="ARBA" id="ARBA00009670"/>
    </source>
</evidence>
<dbReference type="InterPro" id="IPR004147">
    <property type="entry name" value="ABC1_dom"/>
</dbReference>
<sequence>MSRQSIAAGLCRAQVLRRPTIAAAPRALGPSSPDRPVLLLPRLRPSPLRCYQTTSAFQPVRPPTPESLGAPRAAREFRRTRRWLRRLLVLSAALGAVYAVDRQAYASGIARSLRTFGLGLYVALDYKLNFRAEPLRVPLLGLHLGGGADAIPALHRRSAERLFGLLRENGGLYLKIGQAIAMQSAVLPPEFQRMFARMFDDAPQDGWAAVEEVVRADFGGRSVEEVFGVSFAGVDEGRGVMERTARASASVAQVHWARLADGREVAVKIQKPEIAKQIGWDLWSFKVVMKIYSWWFDLPFYSLVPFINERLMLETDFINEAKNSETMRDLVNKEPSLRGRVYVPTVYPELTTKRVLTTEWIEGVRLWDKEAMTAPWLGGYGNGSPGVHGNPLTPPNMDEVRREIRENPHHQQLKPDRTAWKGPRGKGGLGLSTKEVMKTMVDLFSAQIFKWGVVHCDPHPGNIFVRRLPSGKAELVLIDHGLYVYMTPKFRHEYSVFWKALLTFDNETIRAVTEEWGIKAADLFASATLMRPYEGGETQQLLAAEGKTASERSFEMQQRMKQGIRDVLADEDKWPKELIFIGRNMRIVQGNNQFLGSPVNRVKLMGEWASRSLFEDRTLPWRERLHNAWQHAIFKTVLFGTDVLFYFFKIRQWLGVGGGMEDEVEARMKDMAKDFGVELQHEVFEG</sequence>
<comment type="caution">
    <text evidence="4">The sequence shown here is derived from an EMBL/GenBank/DDBJ whole genome shotgun (WGS) entry which is preliminary data.</text>
</comment>
<dbReference type="InterPro" id="IPR011009">
    <property type="entry name" value="Kinase-like_dom_sf"/>
</dbReference>
<evidence type="ECO:0000256" key="2">
    <source>
        <dbReference type="SAM" id="MobiDB-lite"/>
    </source>
</evidence>
<feature type="domain" description="ABC1 atypical kinase-like" evidence="3">
    <location>
        <begin position="241"/>
        <end position="511"/>
    </location>
</feature>
<dbReference type="CDD" id="cd13969">
    <property type="entry name" value="ADCK1-like"/>
    <property type="match status" value="1"/>
</dbReference>
<dbReference type="Proteomes" id="UP001174694">
    <property type="component" value="Unassembled WGS sequence"/>
</dbReference>
<evidence type="ECO:0000313" key="5">
    <source>
        <dbReference type="Proteomes" id="UP001174694"/>
    </source>
</evidence>
<gene>
    <name evidence="4" type="ORF">NKR23_g1593</name>
</gene>